<proteinExistence type="inferred from homology"/>
<evidence type="ECO:0000313" key="10">
    <source>
        <dbReference type="Proteomes" id="UP000470384"/>
    </source>
</evidence>
<comment type="caution">
    <text evidence="9">The sequence shown here is derived from an EMBL/GenBank/DDBJ whole genome shotgun (WGS) entry which is preliminary data.</text>
</comment>
<evidence type="ECO:0000256" key="3">
    <source>
        <dbReference type="ARBA" id="ARBA00023136"/>
    </source>
</evidence>
<dbReference type="NCBIfam" id="TIGR01174">
    <property type="entry name" value="ftsA"/>
    <property type="match status" value="1"/>
</dbReference>
<dbReference type="PANTHER" id="PTHR32432:SF4">
    <property type="entry name" value="CELL DIVISION PROTEIN FTSA"/>
    <property type="match status" value="1"/>
</dbReference>
<comment type="function">
    <text evidence="5 6">Cell division protein that is involved in the assembly of the Z ring. May serve as a membrane anchor for the Z ring.</text>
</comment>
<dbReference type="InterPro" id="IPR003494">
    <property type="entry name" value="SHS2_FtsA"/>
</dbReference>
<dbReference type="InterPro" id="IPR043129">
    <property type="entry name" value="ATPase_NBD"/>
</dbReference>
<sequence length="455" mass="47293">MNVISLPTQARDTASHAGKGRGRGAARGSGRNAGRGGIVAALDIGSSKITCFIARVDAAPEGAVAGPVRVIGIGQKVSRGVRAGAIIDMDLAEEAIRAAVDQAERMAGMTVREVLITASAGGPRSHRLSVRVAIGGQEVSSDDLSRVLKHGQTHCVTDDQAVLHAIPVGYTIDGSPRIADPIGMFGDRLGVDMHVVSAAPGPLRNLLVCVERCHLVPIGVVCAPYASGLAALVEDEIDLGVVCIDMGGGTTSISAFVEGSLLHVDVLPIGGQHVTNDIARGLSTPLAHAERMKTLYGSALASPSDEREMIDVPQVGEEAGDAANHIPKSMLTGIIQPRVEETLELVRDRLMASGIGSMVGRRVVLTGGASQLTGLRDIAARVLDKQVRLGRPLRVTGLAEATGGPAFSACAGLLLYARGHQAELATPQILEDDPDMATGTSGRFSKIGRWLKENF</sequence>
<feature type="domain" description="SHS2" evidence="8">
    <location>
        <begin position="39"/>
        <end position="231"/>
    </location>
</feature>
<dbReference type="RefSeq" id="WP_160588669.1">
    <property type="nucleotide sequence ID" value="NZ_BMHN01000001.1"/>
</dbReference>
<keyword evidence="4 5" id="KW-0131">Cell cycle</keyword>
<evidence type="ECO:0000313" key="9">
    <source>
        <dbReference type="EMBL" id="NBG96613.1"/>
    </source>
</evidence>
<dbReference type="Gene3D" id="3.30.1490.110">
    <property type="match status" value="1"/>
</dbReference>
<evidence type="ECO:0000256" key="4">
    <source>
        <dbReference type="ARBA" id="ARBA00023306"/>
    </source>
</evidence>
<evidence type="ECO:0000256" key="2">
    <source>
        <dbReference type="ARBA" id="ARBA00022618"/>
    </source>
</evidence>
<dbReference type="Pfam" id="PF02491">
    <property type="entry name" value="SHS2_FTSA"/>
    <property type="match status" value="1"/>
</dbReference>
<dbReference type="InterPro" id="IPR050696">
    <property type="entry name" value="FtsA/MreB"/>
</dbReference>
<dbReference type="AlphaFoldDB" id="A0A845QDF6"/>
<dbReference type="GO" id="GO:0032153">
    <property type="term" value="C:cell division site"/>
    <property type="evidence" value="ECO:0007669"/>
    <property type="project" value="UniProtKB-UniRule"/>
</dbReference>
<dbReference type="InterPro" id="IPR020823">
    <property type="entry name" value="Cell_div_FtsA"/>
</dbReference>
<comment type="similarity">
    <text evidence="5 6">Belongs to the FtsA/MreB family.</text>
</comment>
<protein>
    <recommendedName>
        <fullName evidence="5 6">Cell division protein FtsA</fullName>
    </recommendedName>
</protein>
<evidence type="ECO:0000256" key="5">
    <source>
        <dbReference type="HAMAP-Rule" id="MF_02033"/>
    </source>
</evidence>
<gene>
    <name evidence="5 9" type="primary">ftsA</name>
    <name evidence="9" type="ORF">GTQ45_12800</name>
</gene>
<dbReference type="EMBL" id="WXYQ01000010">
    <property type="protein sequence ID" value="NBG96613.1"/>
    <property type="molecule type" value="Genomic_DNA"/>
</dbReference>
<dbReference type="GeneID" id="300654022"/>
<feature type="region of interest" description="Disordered" evidence="7">
    <location>
        <begin position="1"/>
        <end position="32"/>
    </location>
</feature>
<keyword evidence="3 5" id="KW-0472">Membrane</keyword>
<dbReference type="SUPFAM" id="SSF53067">
    <property type="entry name" value="Actin-like ATPase domain"/>
    <property type="match status" value="2"/>
</dbReference>
<dbReference type="GO" id="GO:0009898">
    <property type="term" value="C:cytoplasmic side of plasma membrane"/>
    <property type="evidence" value="ECO:0007669"/>
    <property type="project" value="UniProtKB-UniRule"/>
</dbReference>
<dbReference type="Pfam" id="PF14450">
    <property type="entry name" value="FtsA"/>
    <property type="match status" value="2"/>
</dbReference>
<accession>A0A845QDF6</accession>
<comment type="subunit">
    <text evidence="5">Self-interacts. Interacts with FtsZ.</text>
</comment>
<keyword evidence="2 5" id="KW-0132">Cell division</keyword>
<keyword evidence="1 5" id="KW-1003">Cell membrane</keyword>
<feature type="compositionally biased region" description="Polar residues" evidence="7">
    <location>
        <begin position="1"/>
        <end position="12"/>
    </location>
</feature>
<dbReference type="SMART" id="SM00842">
    <property type="entry name" value="FtsA"/>
    <property type="match status" value="1"/>
</dbReference>
<name>A0A845QDF6_9HYPH</name>
<comment type="subcellular location">
    <subcellularLocation>
        <location evidence="5">Cell membrane</location>
        <topology evidence="5">Peripheral membrane protein</topology>
        <orientation evidence="5">Cytoplasmic side</orientation>
    </subcellularLocation>
    <text evidence="5">Localizes to the Z ring in an FtsZ-dependent manner. Targeted to the membrane through a conserved C-terminal amphipathic helix.</text>
</comment>
<dbReference type="OrthoDB" id="9810567at2"/>
<dbReference type="CDD" id="cd24048">
    <property type="entry name" value="ASKHA_NBD_FtsA"/>
    <property type="match status" value="1"/>
</dbReference>
<evidence type="ECO:0000256" key="1">
    <source>
        <dbReference type="ARBA" id="ARBA00022475"/>
    </source>
</evidence>
<dbReference type="HAMAP" id="MF_02033">
    <property type="entry name" value="FtsA"/>
    <property type="match status" value="1"/>
</dbReference>
<dbReference type="Gene3D" id="3.30.420.40">
    <property type="match status" value="2"/>
</dbReference>
<evidence type="ECO:0000259" key="8">
    <source>
        <dbReference type="SMART" id="SM00842"/>
    </source>
</evidence>
<evidence type="ECO:0000256" key="6">
    <source>
        <dbReference type="PIRNR" id="PIRNR003101"/>
    </source>
</evidence>
<dbReference type="Proteomes" id="UP000470384">
    <property type="component" value="Unassembled WGS sequence"/>
</dbReference>
<dbReference type="PANTHER" id="PTHR32432">
    <property type="entry name" value="CELL DIVISION PROTEIN FTSA-RELATED"/>
    <property type="match status" value="1"/>
</dbReference>
<dbReference type="GO" id="GO:0043093">
    <property type="term" value="P:FtsZ-dependent cytokinesis"/>
    <property type="evidence" value="ECO:0007669"/>
    <property type="project" value="UniProtKB-UniRule"/>
</dbReference>
<dbReference type="PIRSF" id="PIRSF003101">
    <property type="entry name" value="FtsA"/>
    <property type="match status" value="1"/>
</dbReference>
<organism evidence="9 10">
    <name type="scientific">Pyruvatibacter mobilis</name>
    <dbReference type="NCBI Taxonomy" id="1712261"/>
    <lineage>
        <taxon>Bacteria</taxon>
        <taxon>Pseudomonadati</taxon>
        <taxon>Pseudomonadota</taxon>
        <taxon>Alphaproteobacteria</taxon>
        <taxon>Hyphomicrobiales</taxon>
        <taxon>Parvibaculaceae</taxon>
        <taxon>Pyruvatibacter</taxon>
    </lineage>
</organism>
<reference evidence="9 10" key="1">
    <citation type="journal article" date="2016" name="Int. J. Syst. Evol. Microbiol.">
        <title>Pyruvatibacter mobilis gen. nov., sp. nov., a marine bacterium from the culture broth of Picochlorum sp. 122.</title>
        <authorList>
            <person name="Wang G."/>
            <person name="Tang M."/>
            <person name="Wu H."/>
            <person name="Dai S."/>
            <person name="Li T."/>
            <person name="Chen C."/>
            <person name="He H."/>
            <person name="Fan J."/>
            <person name="Xiang W."/>
            <person name="Li X."/>
        </authorList>
    </citation>
    <scope>NUCLEOTIDE SEQUENCE [LARGE SCALE GENOMIC DNA]</scope>
    <source>
        <strain evidence="9 10">GYP-11</strain>
    </source>
</reference>
<evidence type="ECO:0000256" key="7">
    <source>
        <dbReference type="SAM" id="MobiDB-lite"/>
    </source>
</evidence>
<keyword evidence="10" id="KW-1185">Reference proteome</keyword>